<protein>
    <submittedName>
        <fullName evidence="1">Uncharacterized protein</fullName>
    </submittedName>
</protein>
<gene>
    <name evidence="1" type="ORF">M125_2025</name>
</gene>
<dbReference type="EMBL" id="JGDB01000061">
    <property type="protein sequence ID" value="EXY91267.1"/>
    <property type="molecule type" value="Genomic_DNA"/>
</dbReference>
<sequence>MLFSCSQEELILPDPTPLDAYKRQSTQLGIDREKININTEDASIVAEIFNRKN</sequence>
<dbReference type="AlphaFoldDB" id="A0A015U8U8"/>
<feature type="non-terminal residue" evidence="1">
    <location>
        <position position="53"/>
    </location>
</feature>
<accession>A0A015U8U8</accession>
<name>A0A015U8U8_BACFG</name>
<proteinExistence type="predicted"/>
<reference evidence="1 2" key="1">
    <citation type="submission" date="2014-02" db="EMBL/GenBank/DDBJ databases">
        <authorList>
            <person name="Sears C."/>
            <person name="Carroll K."/>
            <person name="Sack B.R."/>
            <person name="Qadri F."/>
            <person name="Myers L.L."/>
            <person name="Chung G.-T."/>
            <person name="Escheverria P."/>
            <person name="Fraser C.M."/>
            <person name="Sadzewicz L."/>
            <person name="Shefchek K.A."/>
            <person name="Tallon L."/>
            <person name="Das S.P."/>
            <person name="Daugherty S."/>
            <person name="Mongodin E.F."/>
        </authorList>
    </citation>
    <scope>NUCLEOTIDE SEQUENCE [LARGE SCALE GENOMIC DNA]</scope>
    <source>
        <strain evidence="2">3998T(B)3</strain>
    </source>
</reference>
<evidence type="ECO:0000313" key="1">
    <source>
        <dbReference type="EMBL" id="EXY91267.1"/>
    </source>
</evidence>
<dbReference type="Proteomes" id="UP000020773">
    <property type="component" value="Unassembled WGS sequence"/>
</dbReference>
<organism evidence="1 2">
    <name type="scientific">Bacteroides fragilis str. 3998T(B)3</name>
    <dbReference type="NCBI Taxonomy" id="1339316"/>
    <lineage>
        <taxon>Bacteria</taxon>
        <taxon>Pseudomonadati</taxon>
        <taxon>Bacteroidota</taxon>
        <taxon>Bacteroidia</taxon>
        <taxon>Bacteroidales</taxon>
        <taxon>Bacteroidaceae</taxon>
        <taxon>Bacteroides</taxon>
    </lineage>
</organism>
<comment type="caution">
    <text evidence="1">The sequence shown here is derived from an EMBL/GenBank/DDBJ whole genome shotgun (WGS) entry which is preliminary data.</text>
</comment>
<evidence type="ECO:0000313" key="2">
    <source>
        <dbReference type="Proteomes" id="UP000020773"/>
    </source>
</evidence>